<dbReference type="Proteomes" id="UP000186804">
    <property type="component" value="Unassembled WGS sequence"/>
</dbReference>
<evidence type="ECO:0000256" key="9">
    <source>
        <dbReference type="ARBA" id="ARBA00023212"/>
    </source>
</evidence>
<protein>
    <recommendedName>
        <fullName evidence="10">Dynein light intermediate chain</fullName>
    </recommendedName>
</protein>
<feature type="compositionally biased region" description="Polar residues" evidence="11">
    <location>
        <begin position="614"/>
        <end position="624"/>
    </location>
</feature>
<dbReference type="RefSeq" id="XP_067067255.1">
    <property type="nucleotide sequence ID" value="XM_067211988.1"/>
</dbReference>
<keyword evidence="2 10" id="KW-0813">Transport</keyword>
<evidence type="ECO:0000256" key="3">
    <source>
        <dbReference type="ARBA" id="ARBA00022490"/>
    </source>
</evidence>
<dbReference type="GO" id="GO:0005868">
    <property type="term" value="C:cytoplasmic dynein complex"/>
    <property type="evidence" value="ECO:0007669"/>
    <property type="project" value="UniProtKB-UniRule"/>
</dbReference>
<feature type="compositionally biased region" description="Basic and acidic residues" evidence="11">
    <location>
        <begin position="600"/>
        <end position="612"/>
    </location>
</feature>
<feature type="compositionally biased region" description="Low complexity" evidence="11">
    <location>
        <begin position="498"/>
        <end position="514"/>
    </location>
</feature>
<proteinExistence type="inferred from homology"/>
<reference evidence="12 13" key="1">
    <citation type="submission" date="2016-10" db="EMBL/GenBank/DDBJ databases">
        <title>Reductive evolution of mitochondrial metabolism and differential evolution of invasion-related proteins in Cryptosporidium.</title>
        <authorList>
            <person name="Liu S."/>
            <person name="Roellig D.M."/>
            <person name="Guo Y."/>
            <person name="Li N."/>
            <person name="Frace M.A."/>
            <person name="Tang K."/>
            <person name="Zhang L."/>
            <person name="Feng Y."/>
            <person name="Xiao L."/>
        </authorList>
    </citation>
    <scope>NUCLEOTIDE SEQUENCE [LARGE SCALE GENOMIC DNA]</scope>
    <source>
        <strain evidence="12">30847</strain>
    </source>
</reference>
<keyword evidence="4 10" id="KW-0493">Microtubule</keyword>
<dbReference type="PANTHER" id="PTHR12688">
    <property type="entry name" value="DYNEIN LIGHT INTERMEDIATE CHAIN"/>
    <property type="match status" value="1"/>
</dbReference>
<organism evidence="12 13">
    <name type="scientific">Cryptosporidium andersoni</name>
    <dbReference type="NCBI Taxonomy" id="117008"/>
    <lineage>
        <taxon>Eukaryota</taxon>
        <taxon>Sar</taxon>
        <taxon>Alveolata</taxon>
        <taxon>Apicomplexa</taxon>
        <taxon>Conoidasida</taxon>
        <taxon>Coccidia</taxon>
        <taxon>Eucoccidiorida</taxon>
        <taxon>Eimeriorina</taxon>
        <taxon>Cryptosporidiidae</taxon>
        <taxon>Cryptosporidium</taxon>
    </lineage>
</organism>
<evidence type="ECO:0000256" key="4">
    <source>
        <dbReference type="ARBA" id="ARBA00022701"/>
    </source>
</evidence>
<accession>A0A1J4MIZ8</accession>
<evidence type="ECO:0000313" key="12">
    <source>
        <dbReference type="EMBL" id="OII74174.1"/>
    </source>
</evidence>
<gene>
    <name evidence="12" type="ORF">cand_017540</name>
</gene>
<dbReference type="GO" id="GO:0005874">
    <property type="term" value="C:microtubule"/>
    <property type="evidence" value="ECO:0007669"/>
    <property type="project" value="UniProtKB-KW"/>
</dbReference>
<comment type="function">
    <text evidence="10">Acts as one of several non-catalytic accessory components of the cytoplasmic dynein 1 complex that are thought to be involved in linking dynein to cargos and to adapter proteins that regulate dynein function. Cytoplasmic dynein 1 acts as a motor for the intracellular retrograde motility of vesicles and organelles along microtubules. May play a role in binding dynein to membranous organelles or chromosomes.</text>
</comment>
<dbReference type="GO" id="GO:0007018">
    <property type="term" value="P:microtubule-based movement"/>
    <property type="evidence" value="ECO:0007669"/>
    <property type="project" value="InterPro"/>
</dbReference>
<dbReference type="InterPro" id="IPR008467">
    <property type="entry name" value="Dynein1_light_intermed_chain"/>
</dbReference>
<evidence type="ECO:0000256" key="5">
    <source>
        <dbReference type="ARBA" id="ARBA00022741"/>
    </source>
</evidence>
<comment type="caution">
    <text evidence="12">The sequence shown here is derived from an EMBL/GenBank/DDBJ whole genome shotgun (WGS) entry which is preliminary data.</text>
</comment>
<dbReference type="GO" id="GO:0005813">
    <property type="term" value="C:centrosome"/>
    <property type="evidence" value="ECO:0007669"/>
    <property type="project" value="TreeGrafter"/>
</dbReference>
<dbReference type="OrthoDB" id="27603at2759"/>
<keyword evidence="3 10" id="KW-0963">Cytoplasm</keyword>
<dbReference type="GO" id="GO:0045504">
    <property type="term" value="F:dynein heavy chain binding"/>
    <property type="evidence" value="ECO:0007669"/>
    <property type="project" value="TreeGrafter"/>
</dbReference>
<dbReference type="VEuPathDB" id="CryptoDB:cand_017540"/>
<keyword evidence="6 10" id="KW-0067">ATP-binding</keyword>
<sequence length="624" mass="69828">MRKQSSVLQILRNSRAEIGTGGLFSFGSISKYNSRYSNMQGSKIDNTSIWQNILQECIRNSSKKCNDVLYGSVFVFGRAGSGKQTLINELKDLSDIKSELNNNKKDSKPYIGLSYECLKISRQLIEDELMKYISEDSSDISNITEFHHISIDIWSIDHIDLLYEIVKRLVNIMNKSSTNSDIKNIQGEVVNTEGTLTSEDVLNNVLNPSIPNLMFLVILDTSIPWTLTDDLTTWLHAIQDIWSKTMELSNSSPYIQNQMINSVRNYLSFQEKDLLSKNKTSDTLDSEDKIESNKENGKLNYSTTPEINLGIPICLILSKSDIGQRFTVPPKVINGAPFIPFSLAYLMNMGNPYGLSYFCTYIQENGNIRETQGVDLLFKYILHRLFDFPLLNKDGSNIKTIKNIEYNANTISCVFPLSSIELLPLKPLPDVANTTFESSVLKSDFINSNLNNDSELARGLTTAFNKSLPSLSEFLEKISNQIPQVDPLSTTATNGILPSMSTNSTTTEEPTSRSAVLEQSNEKPILPSTSNANQRLKPNKLSHGTSNSTISSDPSLRGFFQNLIQRGDKRTPPIHRTSHRGSSSYANLQKESGSPLEENDNSKESITQREPVESQPNSTDQKDS</sequence>
<evidence type="ECO:0000256" key="6">
    <source>
        <dbReference type="ARBA" id="ARBA00022840"/>
    </source>
</evidence>
<evidence type="ECO:0000313" key="13">
    <source>
        <dbReference type="Proteomes" id="UP000186804"/>
    </source>
</evidence>
<keyword evidence="9 10" id="KW-0206">Cytoskeleton</keyword>
<feature type="region of interest" description="Disordered" evidence="11">
    <location>
        <begin position="486"/>
        <end position="624"/>
    </location>
</feature>
<dbReference type="GO" id="GO:0000226">
    <property type="term" value="P:microtubule cytoskeleton organization"/>
    <property type="evidence" value="ECO:0007669"/>
    <property type="project" value="TreeGrafter"/>
</dbReference>
<dbReference type="Pfam" id="PF05783">
    <property type="entry name" value="DLIC"/>
    <property type="match status" value="2"/>
</dbReference>
<keyword evidence="13" id="KW-1185">Reference proteome</keyword>
<dbReference type="InterPro" id="IPR022780">
    <property type="entry name" value="Dynein_light_int_chain"/>
</dbReference>
<dbReference type="AlphaFoldDB" id="A0A1J4MIZ8"/>
<name>A0A1J4MIZ8_9CRYT</name>
<comment type="subunit">
    <text evidence="10">Homodimer. The cytoplasmic dynein 1 complex consists of two catalytic heavy chains (HCs) and a number of non-catalytic subunits presented by intermediate chains (ICs).</text>
</comment>
<feature type="compositionally biased region" description="Polar residues" evidence="11">
    <location>
        <begin position="486"/>
        <end position="496"/>
    </location>
</feature>
<comment type="subcellular location">
    <subcellularLocation>
        <location evidence="1 10">Cytoplasm</location>
        <location evidence="1 10">Cytoskeleton</location>
    </subcellularLocation>
</comment>
<evidence type="ECO:0000256" key="7">
    <source>
        <dbReference type="ARBA" id="ARBA00023017"/>
    </source>
</evidence>
<evidence type="ECO:0000256" key="10">
    <source>
        <dbReference type="RuleBase" id="RU366047"/>
    </source>
</evidence>
<evidence type="ECO:0000256" key="8">
    <source>
        <dbReference type="ARBA" id="ARBA00023175"/>
    </source>
</evidence>
<feature type="compositionally biased region" description="Polar residues" evidence="11">
    <location>
        <begin position="580"/>
        <end position="592"/>
    </location>
</feature>
<dbReference type="EMBL" id="LRBS01000099">
    <property type="protein sequence ID" value="OII74174.1"/>
    <property type="molecule type" value="Genomic_DNA"/>
</dbReference>
<comment type="similarity">
    <text evidence="10">Belongs to the dynein light intermediate chain family.</text>
</comment>
<evidence type="ECO:0000256" key="1">
    <source>
        <dbReference type="ARBA" id="ARBA00004245"/>
    </source>
</evidence>
<feature type="compositionally biased region" description="Polar residues" evidence="11">
    <location>
        <begin position="527"/>
        <end position="554"/>
    </location>
</feature>
<dbReference type="GO" id="GO:0005524">
    <property type="term" value="F:ATP binding"/>
    <property type="evidence" value="ECO:0007669"/>
    <property type="project" value="UniProtKB-KW"/>
</dbReference>
<dbReference type="PANTHER" id="PTHR12688:SF0">
    <property type="entry name" value="DYNEIN LIGHT INTERMEDIATE CHAIN"/>
    <property type="match status" value="1"/>
</dbReference>
<evidence type="ECO:0000256" key="11">
    <source>
        <dbReference type="SAM" id="MobiDB-lite"/>
    </source>
</evidence>
<keyword evidence="7 10" id="KW-0243">Dynein</keyword>
<keyword evidence="8 10" id="KW-0505">Motor protein</keyword>
<evidence type="ECO:0000256" key="2">
    <source>
        <dbReference type="ARBA" id="ARBA00022448"/>
    </source>
</evidence>
<dbReference type="GeneID" id="92365939"/>
<keyword evidence="5 10" id="KW-0547">Nucleotide-binding</keyword>